<dbReference type="Gene3D" id="2.60.40.10">
    <property type="entry name" value="Immunoglobulins"/>
    <property type="match status" value="1"/>
</dbReference>
<dbReference type="PANTHER" id="PTHR16675:SF193">
    <property type="entry name" value="LOC571647 PROTEIN-RELATED"/>
    <property type="match status" value="1"/>
</dbReference>
<dbReference type="GO" id="GO:0006955">
    <property type="term" value="P:immune response"/>
    <property type="evidence" value="ECO:0007669"/>
    <property type="project" value="TreeGrafter"/>
</dbReference>
<dbReference type="InterPro" id="IPR011161">
    <property type="entry name" value="MHC_I-like_Ag-recog"/>
</dbReference>
<dbReference type="Pfam" id="PF07654">
    <property type="entry name" value="C1-set"/>
    <property type="match status" value="1"/>
</dbReference>
<protein>
    <recommendedName>
        <fullName evidence="6">Ig-like domain-containing protein</fullName>
    </recommendedName>
</protein>
<dbReference type="InParanoid" id="A0A672KYJ8"/>
<keyword evidence="4" id="KW-0812">Transmembrane</keyword>
<dbReference type="FunFam" id="3.30.500.10:FF:000005">
    <property type="entry name" value="MHC class I antigen ZKA transcript variant 1"/>
    <property type="match status" value="1"/>
</dbReference>
<dbReference type="InterPro" id="IPR037055">
    <property type="entry name" value="MHC_I-like_Ag-recog_sf"/>
</dbReference>
<dbReference type="InterPro" id="IPR001039">
    <property type="entry name" value="MHC_I_a_a1/a2"/>
</dbReference>
<dbReference type="PRINTS" id="PR01638">
    <property type="entry name" value="MHCCLASSI"/>
</dbReference>
<dbReference type="Gene3D" id="3.30.500.10">
    <property type="entry name" value="MHC class I-like antigen recognition-like"/>
    <property type="match status" value="1"/>
</dbReference>
<dbReference type="GO" id="GO:0005615">
    <property type="term" value="C:extracellular space"/>
    <property type="evidence" value="ECO:0007669"/>
    <property type="project" value="TreeGrafter"/>
</dbReference>
<dbReference type="PANTHER" id="PTHR16675">
    <property type="entry name" value="MHC CLASS I-RELATED"/>
    <property type="match status" value="1"/>
</dbReference>
<dbReference type="SUPFAM" id="SSF54452">
    <property type="entry name" value="MHC antigen-recognition domain"/>
    <property type="match status" value="1"/>
</dbReference>
<evidence type="ECO:0000256" key="1">
    <source>
        <dbReference type="ARBA" id="ARBA00023180"/>
    </source>
</evidence>
<dbReference type="PROSITE" id="PS00290">
    <property type="entry name" value="IG_MHC"/>
    <property type="match status" value="1"/>
</dbReference>
<dbReference type="Proteomes" id="UP000472262">
    <property type="component" value="Unassembled WGS sequence"/>
</dbReference>
<keyword evidence="4" id="KW-0472">Membrane</keyword>
<dbReference type="GO" id="GO:0009897">
    <property type="term" value="C:external side of plasma membrane"/>
    <property type="evidence" value="ECO:0007669"/>
    <property type="project" value="TreeGrafter"/>
</dbReference>
<dbReference type="InterPro" id="IPR003006">
    <property type="entry name" value="Ig/MHC_CS"/>
</dbReference>
<dbReference type="SMART" id="SM00407">
    <property type="entry name" value="IGc1"/>
    <property type="match status" value="1"/>
</dbReference>
<dbReference type="InterPro" id="IPR036179">
    <property type="entry name" value="Ig-like_dom_sf"/>
</dbReference>
<evidence type="ECO:0000256" key="5">
    <source>
        <dbReference type="SAM" id="SignalP"/>
    </source>
</evidence>
<evidence type="ECO:0000256" key="2">
    <source>
        <dbReference type="ARBA" id="ARBA00023319"/>
    </source>
</evidence>
<dbReference type="InterPro" id="IPR013783">
    <property type="entry name" value="Ig-like_fold"/>
</dbReference>
<feature type="domain" description="Ig-like" evidence="6">
    <location>
        <begin position="208"/>
        <end position="296"/>
    </location>
</feature>
<dbReference type="Ensembl" id="ENSSGRT00000019407.1">
    <property type="protein sequence ID" value="ENSSGRP00000017960.1"/>
    <property type="gene ID" value="ENSSGRG00000010686.1"/>
</dbReference>
<dbReference type="InterPro" id="IPR011162">
    <property type="entry name" value="MHC_I/II-like_Ag-recog"/>
</dbReference>
<sequence>MAPGFDKIFVLLCVFRIFWTPIQAEKHSLYYIYTALSKPVDLPGIYQFTAMAQLDDIQIDYYNSREQRKIPKQTWMKEKLYEDYWEEGTQSRKSKEHWFNVNIDILMKRMRHSESDLHVFQMRTGCEVERWGSEEKFSKGVYEYGYDGENFLSFDDSGSLQFTQLYQPRVNIPFLNQYTKGYLGKNCVDWLKKFTEYGENELRNGSPPDVHMFAKRSTSDKIKLTCMVTSFYPKDTVLFIRKYRTSLPEDETESTGIRPNQDGAFQLCKSVEIQENEKANYDCFVAHRTLKEPIITKWDGNCQDCPPEIDLAMIAAVTGAVLVLLITVAGVVVCILKKKGIIGDSTEENNVVSKLLSVTTNMVHKCLGEGQMNSSDVLNSADKHKKHCAMSNHVRMLLHGLTPCLHRT</sequence>
<keyword evidence="8" id="KW-1185">Reference proteome</keyword>
<dbReference type="InterPro" id="IPR050208">
    <property type="entry name" value="MHC_class-I_related"/>
</dbReference>
<dbReference type="PROSITE" id="PS50835">
    <property type="entry name" value="IG_LIKE"/>
    <property type="match status" value="1"/>
</dbReference>
<evidence type="ECO:0000256" key="4">
    <source>
        <dbReference type="SAM" id="Phobius"/>
    </source>
</evidence>
<keyword evidence="1" id="KW-0325">Glycoprotein</keyword>
<organism evidence="7 8">
    <name type="scientific">Sinocyclocheilus grahami</name>
    <name type="common">Dianchi golden-line fish</name>
    <name type="synonym">Barbus grahami</name>
    <dbReference type="NCBI Taxonomy" id="75366"/>
    <lineage>
        <taxon>Eukaryota</taxon>
        <taxon>Metazoa</taxon>
        <taxon>Chordata</taxon>
        <taxon>Craniata</taxon>
        <taxon>Vertebrata</taxon>
        <taxon>Euteleostomi</taxon>
        <taxon>Actinopterygii</taxon>
        <taxon>Neopterygii</taxon>
        <taxon>Teleostei</taxon>
        <taxon>Ostariophysi</taxon>
        <taxon>Cypriniformes</taxon>
        <taxon>Cyprinidae</taxon>
        <taxon>Cyprininae</taxon>
        <taxon>Sinocyclocheilus</taxon>
    </lineage>
</organism>
<feature type="transmembrane region" description="Helical" evidence="4">
    <location>
        <begin position="311"/>
        <end position="336"/>
    </location>
</feature>
<dbReference type="AlphaFoldDB" id="A0A672KYJ8"/>
<feature type="chain" id="PRO_5025423628" description="Ig-like domain-containing protein" evidence="5">
    <location>
        <begin position="25"/>
        <end position="408"/>
    </location>
</feature>
<dbReference type="InterPro" id="IPR007110">
    <property type="entry name" value="Ig-like_dom"/>
</dbReference>
<keyword evidence="2" id="KW-0393">Immunoglobulin domain</keyword>
<feature type="signal peptide" evidence="5">
    <location>
        <begin position="1"/>
        <end position="24"/>
    </location>
</feature>
<proteinExistence type="inferred from homology"/>
<evidence type="ECO:0000256" key="3">
    <source>
        <dbReference type="RuleBase" id="RU004439"/>
    </source>
</evidence>
<reference evidence="7" key="2">
    <citation type="submission" date="2025-09" db="UniProtKB">
        <authorList>
            <consortium name="Ensembl"/>
        </authorList>
    </citation>
    <scope>IDENTIFICATION</scope>
</reference>
<evidence type="ECO:0000259" key="6">
    <source>
        <dbReference type="PROSITE" id="PS50835"/>
    </source>
</evidence>
<keyword evidence="4" id="KW-1133">Transmembrane helix</keyword>
<comment type="similarity">
    <text evidence="3">Belongs to the MHC class I family.</text>
</comment>
<evidence type="ECO:0000313" key="7">
    <source>
        <dbReference type="Ensembl" id="ENSSGRP00000017960.1"/>
    </source>
</evidence>
<evidence type="ECO:0000313" key="8">
    <source>
        <dbReference type="Proteomes" id="UP000472262"/>
    </source>
</evidence>
<keyword evidence="5" id="KW-0732">Signal</keyword>
<dbReference type="SUPFAM" id="SSF48726">
    <property type="entry name" value="Immunoglobulin"/>
    <property type="match status" value="1"/>
</dbReference>
<reference evidence="7" key="1">
    <citation type="submission" date="2025-08" db="UniProtKB">
        <authorList>
            <consortium name="Ensembl"/>
        </authorList>
    </citation>
    <scope>IDENTIFICATION</scope>
</reference>
<accession>A0A672KYJ8</accession>
<dbReference type="InterPro" id="IPR003597">
    <property type="entry name" value="Ig_C1-set"/>
</dbReference>
<dbReference type="Pfam" id="PF00129">
    <property type="entry name" value="MHC_I"/>
    <property type="match status" value="1"/>
</dbReference>
<name>A0A672KYJ8_SINGR</name>